<gene>
    <name evidence="2" type="ORF">EUA94_00170</name>
</gene>
<dbReference type="Proteomes" id="UP000291101">
    <property type="component" value="Unassembled WGS sequence"/>
</dbReference>
<keyword evidence="3" id="KW-1185">Reference proteome</keyword>
<accession>A0A4Q2TCD2</accession>
<evidence type="ECO:0000313" key="3">
    <source>
        <dbReference type="Proteomes" id="UP000291101"/>
    </source>
</evidence>
<dbReference type="OrthoDB" id="3786214at2"/>
<keyword evidence="1" id="KW-1133">Transmembrane helix</keyword>
<reference evidence="2 3" key="1">
    <citation type="submission" date="2019-01" db="EMBL/GenBank/DDBJ databases">
        <title>Novel species of Nocardioides.</title>
        <authorList>
            <person name="Liu Q."/>
            <person name="X Y.-H."/>
        </authorList>
    </citation>
    <scope>NUCLEOTIDE SEQUENCE [LARGE SCALE GENOMIC DNA]</scope>
    <source>
        <strain evidence="2 3">HLT2-9</strain>
    </source>
</reference>
<feature type="transmembrane region" description="Helical" evidence="1">
    <location>
        <begin position="14"/>
        <end position="36"/>
    </location>
</feature>
<protein>
    <submittedName>
        <fullName evidence="2">Uncharacterized protein</fullName>
    </submittedName>
</protein>
<dbReference type="RefSeq" id="WP_129423504.1">
    <property type="nucleotide sequence ID" value="NZ_SDWV01000001.1"/>
</dbReference>
<evidence type="ECO:0000313" key="2">
    <source>
        <dbReference type="EMBL" id="RYC14579.1"/>
    </source>
</evidence>
<feature type="transmembrane region" description="Helical" evidence="1">
    <location>
        <begin position="99"/>
        <end position="121"/>
    </location>
</feature>
<keyword evidence="1" id="KW-0812">Transmembrane</keyword>
<keyword evidence="1" id="KW-0472">Membrane</keyword>
<name>A0A4Q2TCD2_9ACTN</name>
<sequence>MTTMRRRTDTVSRAVPALLTAFVASIVLGIIGMHALSSHGVMGMSTTDHSTMTSAVTSPMAGAHSDMSTGLVATPAAGPDAGMSSTAPDGDNGHSLGSMVMLCFAMLAATAGALLLLFLGLRRRPRVWAHRPTVPTAGTPWATARLGTGPPYAWNFSVIRC</sequence>
<organism evidence="2 3">
    <name type="scientific">Nocardioides zhouii</name>
    <dbReference type="NCBI Taxonomy" id="1168729"/>
    <lineage>
        <taxon>Bacteria</taxon>
        <taxon>Bacillati</taxon>
        <taxon>Actinomycetota</taxon>
        <taxon>Actinomycetes</taxon>
        <taxon>Propionibacteriales</taxon>
        <taxon>Nocardioidaceae</taxon>
        <taxon>Nocardioides</taxon>
    </lineage>
</organism>
<dbReference type="AlphaFoldDB" id="A0A4Q2TCD2"/>
<evidence type="ECO:0000256" key="1">
    <source>
        <dbReference type="SAM" id="Phobius"/>
    </source>
</evidence>
<proteinExistence type="predicted"/>
<dbReference type="EMBL" id="SDWV01000001">
    <property type="protein sequence ID" value="RYC14579.1"/>
    <property type="molecule type" value="Genomic_DNA"/>
</dbReference>
<comment type="caution">
    <text evidence="2">The sequence shown here is derived from an EMBL/GenBank/DDBJ whole genome shotgun (WGS) entry which is preliminary data.</text>
</comment>